<evidence type="ECO:0000313" key="12">
    <source>
        <dbReference type="Proteomes" id="UP000663866"/>
    </source>
</evidence>
<dbReference type="EMBL" id="CAJOBG010001284">
    <property type="protein sequence ID" value="CAF3913611.1"/>
    <property type="molecule type" value="Genomic_DNA"/>
</dbReference>
<dbReference type="Pfam" id="PF00041">
    <property type="entry name" value="fn3"/>
    <property type="match status" value="1"/>
</dbReference>
<dbReference type="InterPro" id="IPR050449">
    <property type="entry name" value="Ephrin_rcpt_TKs"/>
</dbReference>
<proteinExistence type="predicted"/>
<dbReference type="SMART" id="SM00060">
    <property type="entry name" value="FN3"/>
    <property type="match status" value="2"/>
</dbReference>
<gene>
    <name evidence="11" type="ORF">OVN521_LOCUS10180</name>
</gene>
<keyword evidence="5 9" id="KW-1133">Transmembrane helix</keyword>
<keyword evidence="2 9" id="KW-0812">Transmembrane</keyword>
<dbReference type="InterPro" id="IPR036116">
    <property type="entry name" value="FN3_sf"/>
</dbReference>
<accession>A0A819IGP7</accession>
<keyword evidence="7" id="KW-0675">Receptor</keyword>
<evidence type="ECO:0000256" key="3">
    <source>
        <dbReference type="ARBA" id="ARBA00022741"/>
    </source>
</evidence>
<evidence type="ECO:0000256" key="7">
    <source>
        <dbReference type="ARBA" id="ARBA00023170"/>
    </source>
</evidence>
<evidence type="ECO:0000256" key="1">
    <source>
        <dbReference type="ARBA" id="ARBA00004167"/>
    </source>
</evidence>
<dbReference type="PANTHER" id="PTHR46877:SF14">
    <property type="entry name" value="RECEPTOR PROTEIN-TYROSINE KINASE"/>
    <property type="match status" value="1"/>
</dbReference>
<evidence type="ECO:0000256" key="2">
    <source>
        <dbReference type="ARBA" id="ARBA00022692"/>
    </source>
</evidence>
<organism evidence="11 12">
    <name type="scientific">Rotaria magnacalcarata</name>
    <dbReference type="NCBI Taxonomy" id="392030"/>
    <lineage>
        <taxon>Eukaryota</taxon>
        <taxon>Metazoa</taxon>
        <taxon>Spiralia</taxon>
        <taxon>Gnathifera</taxon>
        <taxon>Rotifera</taxon>
        <taxon>Eurotatoria</taxon>
        <taxon>Bdelloidea</taxon>
        <taxon>Philodinida</taxon>
        <taxon>Philodinidae</taxon>
        <taxon>Rotaria</taxon>
    </lineage>
</organism>
<dbReference type="Pfam" id="PF13882">
    <property type="entry name" value="Bravo_FIGEY"/>
    <property type="match status" value="1"/>
</dbReference>
<dbReference type="SUPFAM" id="SSF49265">
    <property type="entry name" value="Fibronectin type III"/>
    <property type="match status" value="1"/>
</dbReference>
<keyword evidence="3" id="KW-0547">Nucleotide-binding</keyword>
<dbReference type="GO" id="GO:0005886">
    <property type="term" value="C:plasma membrane"/>
    <property type="evidence" value="ECO:0007669"/>
    <property type="project" value="TreeGrafter"/>
</dbReference>
<dbReference type="GO" id="GO:0005524">
    <property type="term" value="F:ATP binding"/>
    <property type="evidence" value="ECO:0007669"/>
    <property type="project" value="UniProtKB-KW"/>
</dbReference>
<keyword evidence="4" id="KW-0067">ATP-binding</keyword>
<evidence type="ECO:0000259" key="10">
    <source>
        <dbReference type="PROSITE" id="PS50853"/>
    </source>
</evidence>
<protein>
    <recommendedName>
        <fullName evidence="10">Fibronectin type-III domain-containing protein</fullName>
    </recommendedName>
</protein>
<sequence>MIILVFRHSGMTHISHALFAIQFPTREGRPEPVTNLRGVPYTSNGIFLLWDPPDETNGVIIGYQIDYKPIESIAAQPGADQPSILLRDDARRNYLLSGLKPNTKYRVQVRPRTSIGLSTSPAIIELTTNLTLAPSKPTFTVTQRGQTFFNVSFDPTIMTIPGSVYYVQYKENDQDDQTTTFKKSYTVSNDRTILVNSLEPGKTYTTILIAGDGIASETKSDPQMVSTRNKDRAPRVIESPWFIGIIVSVIVLIIVFAIVCGIMRRKGGKYSVQDKEMLHGPSGYGDSDGKFSEYYRAPSDASMKHSRASLQNGDDRDSMAEFNDEKDRSRFTEDGSFIGQYGRDDKRHTYLVKYDESDGFAN</sequence>
<feature type="domain" description="Fibronectin type-III" evidence="10">
    <location>
        <begin position="32"/>
        <end position="131"/>
    </location>
</feature>
<dbReference type="InterPro" id="IPR003961">
    <property type="entry name" value="FN3_dom"/>
</dbReference>
<feature type="domain" description="Fibronectin type-III" evidence="10">
    <location>
        <begin position="133"/>
        <end position="230"/>
    </location>
</feature>
<dbReference type="Proteomes" id="UP000663866">
    <property type="component" value="Unassembled WGS sequence"/>
</dbReference>
<comment type="caution">
    <text evidence="11">The sequence shown here is derived from an EMBL/GenBank/DDBJ whole genome shotgun (WGS) entry which is preliminary data.</text>
</comment>
<evidence type="ECO:0000256" key="4">
    <source>
        <dbReference type="ARBA" id="ARBA00022840"/>
    </source>
</evidence>
<keyword evidence="12" id="KW-1185">Reference proteome</keyword>
<dbReference type="PANTHER" id="PTHR46877">
    <property type="entry name" value="EPH RECEPTOR A5"/>
    <property type="match status" value="1"/>
</dbReference>
<dbReference type="AlphaFoldDB" id="A0A819IGP7"/>
<feature type="compositionally biased region" description="Basic and acidic residues" evidence="8">
    <location>
        <begin position="313"/>
        <end position="333"/>
    </location>
</feature>
<dbReference type="PRINTS" id="PR00014">
    <property type="entry name" value="FNTYPEIII"/>
</dbReference>
<reference evidence="11" key="1">
    <citation type="submission" date="2021-02" db="EMBL/GenBank/DDBJ databases">
        <authorList>
            <person name="Nowell W R."/>
        </authorList>
    </citation>
    <scope>NUCLEOTIDE SEQUENCE</scope>
</reference>
<feature type="region of interest" description="Disordered" evidence="8">
    <location>
        <begin position="302"/>
        <end position="342"/>
    </location>
</feature>
<feature type="transmembrane region" description="Helical" evidence="9">
    <location>
        <begin position="241"/>
        <end position="263"/>
    </location>
</feature>
<name>A0A819IGP7_9BILA</name>
<evidence type="ECO:0000256" key="8">
    <source>
        <dbReference type="SAM" id="MobiDB-lite"/>
    </source>
</evidence>
<dbReference type="Gene3D" id="2.60.40.10">
    <property type="entry name" value="Immunoglobulins"/>
    <property type="match status" value="2"/>
</dbReference>
<dbReference type="CDD" id="cd00063">
    <property type="entry name" value="FN3"/>
    <property type="match status" value="2"/>
</dbReference>
<dbReference type="InterPro" id="IPR026966">
    <property type="entry name" value="Neurofascin/L1/NrCAM_C"/>
</dbReference>
<dbReference type="InterPro" id="IPR013783">
    <property type="entry name" value="Ig-like_fold"/>
</dbReference>
<evidence type="ECO:0000256" key="9">
    <source>
        <dbReference type="SAM" id="Phobius"/>
    </source>
</evidence>
<evidence type="ECO:0000256" key="5">
    <source>
        <dbReference type="ARBA" id="ARBA00022989"/>
    </source>
</evidence>
<comment type="subcellular location">
    <subcellularLocation>
        <location evidence="1">Membrane</location>
        <topology evidence="1">Single-pass membrane protein</topology>
    </subcellularLocation>
</comment>
<dbReference type="PROSITE" id="PS50853">
    <property type="entry name" value="FN3"/>
    <property type="match status" value="2"/>
</dbReference>
<evidence type="ECO:0000256" key="6">
    <source>
        <dbReference type="ARBA" id="ARBA00023136"/>
    </source>
</evidence>
<evidence type="ECO:0000313" key="11">
    <source>
        <dbReference type="EMBL" id="CAF3913611.1"/>
    </source>
</evidence>
<keyword evidence="6 9" id="KW-0472">Membrane</keyword>